<dbReference type="PANTHER" id="PTHR37423:SF2">
    <property type="entry name" value="MEMBRANE-BOUND LYTIC MUREIN TRANSGLYCOSYLASE C"/>
    <property type="match status" value="1"/>
</dbReference>
<dbReference type="SUPFAM" id="SSF53955">
    <property type="entry name" value="Lysozyme-like"/>
    <property type="match status" value="1"/>
</dbReference>
<dbReference type="AlphaFoldDB" id="A0A1E7REK1"/>
<reference evidence="4 5" key="1">
    <citation type="submission" date="2016-09" db="EMBL/GenBank/DDBJ databases">
        <authorList>
            <person name="Capua I."/>
            <person name="De Benedictis P."/>
            <person name="Joannis T."/>
            <person name="Lombin L.H."/>
            <person name="Cattoli G."/>
        </authorList>
    </citation>
    <scope>NUCLEOTIDE SEQUENCE [LARGE SCALE GENOMIC DNA]</scope>
    <source>
        <strain evidence="4 5">ANC 4671</strain>
    </source>
</reference>
<evidence type="ECO:0000313" key="4">
    <source>
        <dbReference type="EMBL" id="OEY97788.1"/>
    </source>
</evidence>
<dbReference type="InterPro" id="IPR000189">
    <property type="entry name" value="Transglyc_AS"/>
</dbReference>
<accession>A0A1E7REK1</accession>
<dbReference type="STRING" id="1262585.BJI46_07755"/>
<evidence type="ECO:0000256" key="2">
    <source>
        <dbReference type="SAM" id="SignalP"/>
    </source>
</evidence>
<dbReference type="PROSITE" id="PS00922">
    <property type="entry name" value="TRANSGLYCOSYLASE"/>
    <property type="match status" value="1"/>
</dbReference>
<dbReference type="CDD" id="cd00254">
    <property type="entry name" value="LT-like"/>
    <property type="match status" value="1"/>
</dbReference>
<dbReference type="InterPro" id="IPR023346">
    <property type="entry name" value="Lysozyme-like_dom_sf"/>
</dbReference>
<keyword evidence="5" id="KW-1185">Reference proteome</keyword>
<comment type="caution">
    <text evidence="4">The sequence shown here is derived from an EMBL/GenBank/DDBJ whole genome shotgun (WGS) entry which is preliminary data.</text>
</comment>
<dbReference type="Gene3D" id="1.10.530.10">
    <property type="match status" value="1"/>
</dbReference>
<dbReference type="PANTHER" id="PTHR37423">
    <property type="entry name" value="SOLUBLE LYTIC MUREIN TRANSGLYCOSYLASE-RELATED"/>
    <property type="match status" value="1"/>
</dbReference>
<organism evidence="4 5">
    <name type="scientific">Acinetobacter qingfengensis</name>
    <dbReference type="NCBI Taxonomy" id="1262585"/>
    <lineage>
        <taxon>Bacteria</taxon>
        <taxon>Pseudomonadati</taxon>
        <taxon>Pseudomonadota</taxon>
        <taxon>Gammaproteobacteria</taxon>
        <taxon>Moraxellales</taxon>
        <taxon>Moraxellaceae</taxon>
        <taxon>Acinetobacter</taxon>
    </lineage>
</organism>
<feature type="domain" description="Transglycosylase SLT" evidence="3">
    <location>
        <begin position="94"/>
        <end position="200"/>
    </location>
</feature>
<gene>
    <name evidence="4" type="ORF">BJI46_07755</name>
</gene>
<proteinExistence type="inferred from homology"/>
<dbReference type="GO" id="GO:0008933">
    <property type="term" value="F:peptidoglycan lytic transglycosylase activity"/>
    <property type="evidence" value="ECO:0007669"/>
    <property type="project" value="InterPro"/>
</dbReference>
<keyword evidence="2" id="KW-0732">Signal</keyword>
<evidence type="ECO:0000313" key="5">
    <source>
        <dbReference type="Proteomes" id="UP000185895"/>
    </source>
</evidence>
<dbReference type="Proteomes" id="UP000185895">
    <property type="component" value="Unassembled WGS sequence"/>
</dbReference>
<dbReference type="EMBL" id="MKKK01000003">
    <property type="protein sequence ID" value="OEY97788.1"/>
    <property type="molecule type" value="Genomic_DNA"/>
</dbReference>
<comment type="similarity">
    <text evidence="1">Belongs to the transglycosylase Slt family.</text>
</comment>
<feature type="signal peptide" evidence="2">
    <location>
        <begin position="1"/>
        <end position="28"/>
    </location>
</feature>
<dbReference type="InterPro" id="IPR008258">
    <property type="entry name" value="Transglycosylase_SLT_dom_1"/>
</dbReference>
<protein>
    <submittedName>
        <fullName evidence="4">Transglycosylase</fullName>
    </submittedName>
</protein>
<feature type="chain" id="PRO_5043144675" evidence="2">
    <location>
        <begin position="29"/>
        <end position="263"/>
    </location>
</feature>
<evidence type="ECO:0000259" key="3">
    <source>
        <dbReference type="Pfam" id="PF01464"/>
    </source>
</evidence>
<dbReference type="Pfam" id="PF01464">
    <property type="entry name" value="SLT"/>
    <property type="match status" value="1"/>
</dbReference>
<name>A0A1E7REK1_9GAMM</name>
<evidence type="ECO:0000256" key="1">
    <source>
        <dbReference type="ARBA" id="ARBA00007734"/>
    </source>
</evidence>
<dbReference type="OrthoDB" id="9815002at2"/>
<sequence>MNNKLTYRASFPFLLTGLLALLNTPAQAGHLYVYKDATGTPLLTDKRQNHAHYKQVKVTYFSDSNVHRYSNWGNSEAAVLPSFSKTKNAYDGIIKAAAQNYGVAEGLIKAVMHTESGFNATARSPVGAQGLMQLMPATARRFNVGNVYDPAQNIHGGARYLSWLIKRFNGNTTLALAAYNAGEGNVTKYGGIPPFKETQDYVRRVLSRYNNLYADGISISSQTQTSTGSNANNPGILETRNIRSASQREIILINGVYTDRIAQ</sequence>
<dbReference type="RefSeq" id="WP_070068712.1">
    <property type="nucleotide sequence ID" value="NZ_MKKK01000003.1"/>
</dbReference>
<dbReference type="GO" id="GO:0000270">
    <property type="term" value="P:peptidoglycan metabolic process"/>
    <property type="evidence" value="ECO:0007669"/>
    <property type="project" value="InterPro"/>
</dbReference>
<dbReference type="GO" id="GO:0016020">
    <property type="term" value="C:membrane"/>
    <property type="evidence" value="ECO:0007669"/>
    <property type="project" value="InterPro"/>
</dbReference>